<evidence type="ECO:0000313" key="2">
    <source>
        <dbReference type="EMBL" id="RUP46114.1"/>
    </source>
</evidence>
<sequence>MLVESEDNRGQARTGAGWSVMQTSKILSEYKRQEMESDFDGTIPSNTLEFEDIGDIESMAASEGEDDLEKKGAENAFSAESEWEAGKSQFQGIKNLYTKSSSSTKTRLESTKSSISNDDLDESFDEESKNYAINEVE</sequence>
<accession>A0A433D5M2</accession>
<organism evidence="2 3">
    <name type="scientific">Jimgerdemannia flammicorona</name>
    <dbReference type="NCBI Taxonomy" id="994334"/>
    <lineage>
        <taxon>Eukaryota</taxon>
        <taxon>Fungi</taxon>
        <taxon>Fungi incertae sedis</taxon>
        <taxon>Mucoromycota</taxon>
        <taxon>Mucoromycotina</taxon>
        <taxon>Endogonomycetes</taxon>
        <taxon>Endogonales</taxon>
        <taxon>Endogonaceae</taxon>
        <taxon>Jimgerdemannia</taxon>
    </lineage>
</organism>
<feature type="region of interest" description="Disordered" evidence="1">
    <location>
        <begin position="100"/>
        <end position="137"/>
    </location>
</feature>
<protein>
    <submittedName>
        <fullName evidence="2">Uncharacterized protein</fullName>
    </submittedName>
</protein>
<proteinExistence type="predicted"/>
<dbReference type="EMBL" id="RBNI01006318">
    <property type="protein sequence ID" value="RUP46114.1"/>
    <property type="molecule type" value="Genomic_DNA"/>
</dbReference>
<evidence type="ECO:0000313" key="3">
    <source>
        <dbReference type="Proteomes" id="UP000268093"/>
    </source>
</evidence>
<reference evidence="2 3" key="1">
    <citation type="journal article" date="2018" name="New Phytol.">
        <title>Phylogenomics of Endogonaceae and evolution of mycorrhizas within Mucoromycota.</title>
        <authorList>
            <person name="Chang Y."/>
            <person name="Desiro A."/>
            <person name="Na H."/>
            <person name="Sandor L."/>
            <person name="Lipzen A."/>
            <person name="Clum A."/>
            <person name="Barry K."/>
            <person name="Grigoriev I.V."/>
            <person name="Martin F.M."/>
            <person name="Stajich J.E."/>
            <person name="Smith M.E."/>
            <person name="Bonito G."/>
            <person name="Spatafora J.W."/>
        </authorList>
    </citation>
    <scope>NUCLEOTIDE SEQUENCE [LARGE SCALE GENOMIC DNA]</scope>
    <source>
        <strain evidence="2 3">GMNB39</strain>
    </source>
</reference>
<keyword evidence="3" id="KW-1185">Reference proteome</keyword>
<gene>
    <name evidence="2" type="ORF">BC936DRAFT_147346</name>
</gene>
<evidence type="ECO:0000256" key="1">
    <source>
        <dbReference type="SAM" id="MobiDB-lite"/>
    </source>
</evidence>
<name>A0A433D5M2_9FUNG</name>
<dbReference type="AlphaFoldDB" id="A0A433D5M2"/>
<feature type="region of interest" description="Disordered" evidence="1">
    <location>
        <begin position="61"/>
        <end position="84"/>
    </location>
</feature>
<feature type="compositionally biased region" description="Polar residues" evidence="1">
    <location>
        <begin position="100"/>
        <end position="117"/>
    </location>
</feature>
<comment type="caution">
    <text evidence="2">The sequence shown here is derived from an EMBL/GenBank/DDBJ whole genome shotgun (WGS) entry which is preliminary data.</text>
</comment>
<dbReference type="Proteomes" id="UP000268093">
    <property type="component" value="Unassembled WGS sequence"/>
</dbReference>